<dbReference type="Pfam" id="PF20155">
    <property type="entry name" value="TMP_3"/>
    <property type="match status" value="1"/>
</dbReference>
<protein>
    <submittedName>
        <fullName evidence="3">Tape measure domain-containing protein</fullName>
    </submittedName>
</protein>
<gene>
    <name evidence="3" type="ORF">J2Z32_003466</name>
</gene>
<accession>A0ABS4FW45</accession>
<evidence type="ECO:0000313" key="4">
    <source>
        <dbReference type="Proteomes" id="UP001519272"/>
    </source>
</evidence>
<keyword evidence="4" id="KW-1185">Reference proteome</keyword>
<proteinExistence type="predicted"/>
<dbReference type="EMBL" id="JAGGKG010000018">
    <property type="protein sequence ID" value="MBP1906802.1"/>
    <property type="molecule type" value="Genomic_DNA"/>
</dbReference>
<feature type="transmembrane region" description="Helical" evidence="1">
    <location>
        <begin position="307"/>
        <end position="326"/>
    </location>
</feature>
<reference evidence="3 4" key="1">
    <citation type="submission" date="2021-03" db="EMBL/GenBank/DDBJ databases">
        <title>Genomic Encyclopedia of Type Strains, Phase IV (KMG-IV): sequencing the most valuable type-strain genomes for metagenomic binning, comparative biology and taxonomic classification.</title>
        <authorList>
            <person name="Goeker M."/>
        </authorList>
    </citation>
    <scope>NUCLEOTIDE SEQUENCE [LARGE SCALE GENOMIC DNA]</scope>
    <source>
        <strain evidence="3 4">DSM 14349</strain>
    </source>
</reference>
<dbReference type="InterPro" id="IPR013491">
    <property type="entry name" value="Tape_meas_N"/>
</dbReference>
<evidence type="ECO:0000256" key="1">
    <source>
        <dbReference type="SAM" id="Phobius"/>
    </source>
</evidence>
<dbReference type="NCBIfam" id="TIGR02675">
    <property type="entry name" value="tape_meas_nterm"/>
    <property type="match status" value="1"/>
</dbReference>
<evidence type="ECO:0000313" key="3">
    <source>
        <dbReference type="EMBL" id="MBP1906802.1"/>
    </source>
</evidence>
<feature type="domain" description="Tape measure protein N-terminal" evidence="2">
    <location>
        <begin position="24"/>
        <end position="212"/>
    </location>
</feature>
<comment type="caution">
    <text evidence="3">The sequence shown here is derived from an EMBL/GenBank/DDBJ whole genome shotgun (WGS) entry which is preliminary data.</text>
</comment>
<feature type="transmembrane region" description="Helical" evidence="1">
    <location>
        <begin position="280"/>
        <end position="301"/>
    </location>
</feature>
<organism evidence="3 4">
    <name type="scientific">Paenibacillus turicensis</name>
    <dbReference type="NCBI Taxonomy" id="160487"/>
    <lineage>
        <taxon>Bacteria</taxon>
        <taxon>Bacillati</taxon>
        <taxon>Bacillota</taxon>
        <taxon>Bacilli</taxon>
        <taxon>Bacillales</taxon>
        <taxon>Paenibacillaceae</taxon>
        <taxon>Paenibacillus</taxon>
    </lineage>
</organism>
<dbReference type="RefSeq" id="WP_210090394.1">
    <property type="nucleotide sequence ID" value="NZ_JAGGKG010000018.1"/>
</dbReference>
<evidence type="ECO:0000259" key="2">
    <source>
        <dbReference type="Pfam" id="PF20155"/>
    </source>
</evidence>
<name>A0ABS4FW45_9BACL</name>
<keyword evidence="1" id="KW-1133">Transmembrane helix</keyword>
<feature type="transmembrane region" description="Helical" evidence="1">
    <location>
        <begin position="249"/>
        <end position="268"/>
    </location>
</feature>
<keyword evidence="1" id="KW-0472">Membrane</keyword>
<dbReference type="Proteomes" id="UP001519272">
    <property type="component" value="Unassembled WGS sequence"/>
</dbReference>
<sequence length="599" mass="64303">MAISVISLNQGIELLKRGFDAINSAMNWADKLASTSARLGLINDGLRTTAQLQKQVFDVADRTRASYLDTADLIIKIGAGTQGVFKTDDDVLKFAESFNKTLAISGATAVETSSAILQMSQALGSGVLQGDELRSLSETAPVMMRILSDGLGVARGQLKQMGADGELTADKIVKAFEKQTKNIDSMFAGLPVTFGGAMTVLQNQVMRWYSSLSQIGGPLSSITEKIVQLTAYLQTDAGQAFFNGLSNGIATAISWLISMIEALVQVYSYISDNWSYIEPIIWGLVTAFAAWKLATIGVAVAQGVNAVATYILTAANIGLTASWQALNTAMKANVIILIISAIAALIVYLVRLWKTNDQFAAGFMRAWNSILNFFSRIPIFFTWVGHGIANAFDWARVQSLQILQDLINGAIDMINGLISVLKNIPGVELETINRVSFAGEEAVRAEARKQAREADLAAMNKAADAKAAEREANVQKMLNDRASARAQADAMKGAKVSGAGLGNKNSLFDPNKPLQVGDVDKVGKVGKIEDKVDISSEDLKLMRELAEMKTIQNFVSLTPTVQVTTGDVREEADINKIVAGIKTVLQEEIASSAAGTFNV</sequence>
<keyword evidence="1" id="KW-0812">Transmembrane</keyword>
<feature type="transmembrane region" description="Helical" evidence="1">
    <location>
        <begin position="373"/>
        <end position="392"/>
    </location>
</feature>
<feature type="transmembrane region" description="Helical" evidence="1">
    <location>
        <begin position="333"/>
        <end position="353"/>
    </location>
</feature>